<dbReference type="GO" id="GO:0005886">
    <property type="term" value="C:plasma membrane"/>
    <property type="evidence" value="ECO:0007669"/>
    <property type="project" value="UniProtKB-SubCell"/>
</dbReference>
<name>A0A1R3KT53_9ROSI</name>
<evidence type="ECO:0000256" key="3">
    <source>
        <dbReference type="ARBA" id="ARBA00022475"/>
    </source>
</evidence>
<dbReference type="OrthoDB" id="664243at2759"/>
<feature type="chain" id="PRO_5012074056" description="Bifunctional inhibitor/plant lipid transfer protein/seed storage helical domain-containing protein" evidence="9">
    <location>
        <begin position="28"/>
        <end position="195"/>
    </location>
</feature>
<dbReference type="InterPro" id="IPR016140">
    <property type="entry name" value="Bifunc_inhib/LTP/seed_store"/>
</dbReference>
<dbReference type="CDD" id="cd00010">
    <property type="entry name" value="AAI_LTSS"/>
    <property type="match status" value="1"/>
</dbReference>
<dbReference type="STRING" id="93759.A0A1R3KT53"/>
<accession>A0A1R3KT53</accession>
<dbReference type="InterPro" id="IPR043325">
    <property type="entry name" value="LTSS"/>
</dbReference>
<protein>
    <recommendedName>
        <fullName evidence="10">Bifunctional inhibitor/plant lipid transfer protein/seed storage helical domain-containing protein</fullName>
    </recommendedName>
</protein>
<keyword evidence="7" id="KW-0325">Glycoprotein</keyword>
<evidence type="ECO:0000256" key="8">
    <source>
        <dbReference type="ARBA" id="ARBA00023288"/>
    </source>
</evidence>
<evidence type="ECO:0000313" key="11">
    <source>
        <dbReference type="EMBL" id="OMP10262.1"/>
    </source>
</evidence>
<comment type="similarity">
    <text evidence="2">Belongs to the plant LTP family.</text>
</comment>
<evidence type="ECO:0000256" key="1">
    <source>
        <dbReference type="ARBA" id="ARBA00004609"/>
    </source>
</evidence>
<dbReference type="SMART" id="SM00499">
    <property type="entry name" value="AAI"/>
    <property type="match status" value="1"/>
</dbReference>
<keyword evidence="6" id="KW-1015">Disulfide bond</keyword>
<evidence type="ECO:0000256" key="4">
    <source>
        <dbReference type="ARBA" id="ARBA00022622"/>
    </source>
</evidence>
<evidence type="ECO:0000313" key="12">
    <source>
        <dbReference type="Proteomes" id="UP000187203"/>
    </source>
</evidence>
<comment type="subcellular location">
    <subcellularLocation>
        <location evidence="1">Cell membrane</location>
        <topology evidence="1">Lipid-anchor</topology>
        <topology evidence="1">GPI-anchor</topology>
    </subcellularLocation>
</comment>
<dbReference type="Pfam" id="PF14368">
    <property type="entry name" value="LTP_2"/>
    <property type="match status" value="1"/>
</dbReference>
<reference evidence="12" key="1">
    <citation type="submission" date="2013-09" db="EMBL/GenBank/DDBJ databases">
        <title>Corchorus olitorius genome sequencing.</title>
        <authorList>
            <person name="Alam M."/>
            <person name="Haque M.S."/>
            <person name="Islam M.S."/>
            <person name="Emdad E.M."/>
            <person name="Islam M.M."/>
            <person name="Ahmed B."/>
            <person name="Halim A."/>
            <person name="Hossen Q.M.M."/>
            <person name="Hossain M.Z."/>
            <person name="Ahmed R."/>
            <person name="Khan M.M."/>
            <person name="Islam R."/>
            <person name="Rashid M.M."/>
            <person name="Khan S.A."/>
            <person name="Rahman M.S."/>
            <person name="Alam M."/>
            <person name="Yahiya A.S."/>
            <person name="Khan M.S."/>
            <person name="Azam M.S."/>
            <person name="Haque T."/>
            <person name="Lashkar M.Z.H."/>
            <person name="Akhand A.I."/>
            <person name="Morshed G."/>
            <person name="Roy S."/>
            <person name="Uddin K.S."/>
            <person name="Rabeya T."/>
            <person name="Hossain A.S."/>
            <person name="Chowdhury A."/>
            <person name="Snigdha A.R."/>
            <person name="Mortoza M.S."/>
            <person name="Matin S.A."/>
            <person name="Hoque S.M.E."/>
            <person name="Islam M.K."/>
            <person name="Roy D.K."/>
            <person name="Haider R."/>
            <person name="Moosa M.M."/>
            <person name="Elias S.M."/>
            <person name="Hasan A.M."/>
            <person name="Jahan S."/>
            <person name="Shafiuddin M."/>
            <person name="Mahmood N."/>
            <person name="Shommy N.S."/>
        </authorList>
    </citation>
    <scope>NUCLEOTIDE SEQUENCE [LARGE SCALE GENOMIC DNA]</scope>
    <source>
        <strain evidence="12">cv. O-4</strain>
    </source>
</reference>
<keyword evidence="8" id="KW-0449">Lipoprotein</keyword>
<evidence type="ECO:0000259" key="10">
    <source>
        <dbReference type="SMART" id="SM00499"/>
    </source>
</evidence>
<keyword evidence="4" id="KW-0472">Membrane</keyword>
<keyword evidence="3" id="KW-1003">Cell membrane</keyword>
<dbReference type="GO" id="GO:0098552">
    <property type="term" value="C:side of membrane"/>
    <property type="evidence" value="ECO:0007669"/>
    <property type="project" value="UniProtKB-KW"/>
</dbReference>
<evidence type="ECO:0000256" key="9">
    <source>
        <dbReference type="SAM" id="SignalP"/>
    </source>
</evidence>
<evidence type="ECO:0000256" key="6">
    <source>
        <dbReference type="ARBA" id="ARBA00023157"/>
    </source>
</evidence>
<dbReference type="Proteomes" id="UP000187203">
    <property type="component" value="Unassembled WGS sequence"/>
</dbReference>
<feature type="domain" description="Bifunctional inhibitor/plant lipid transfer protein/seed storage helical" evidence="10">
    <location>
        <begin position="40"/>
        <end position="116"/>
    </location>
</feature>
<evidence type="ECO:0000256" key="2">
    <source>
        <dbReference type="ARBA" id="ARBA00009748"/>
    </source>
</evidence>
<dbReference type="EMBL" id="AWUE01011960">
    <property type="protein sequence ID" value="OMP10262.1"/>
    <property type="molecule type" value="Genomic_DNA"/>
</dbReference>
<dbReference type="AlphaFoldDB" id="A0A1R3KT53"/>
<keyword evidence="12" id="KW-1185">Reference proteome</keyword>
<comment type="caution">
    <text evidence="11">The sequence shown here is derived from an EMBL/GenBank/DDBJ whole genome shotgun (WGS) entry which is preliminary data.</text>
</comment>
<dbReference type="SUPFAM" id="SSF47699">
    <property type="entry name" value="Bifunctional inhibitor/lipid-transfer protein/seed storage 2S albumin"/>
    <property type="match status" value="1"/>
</dbReference>
<sequence length="195" mass="19986">MAALHSLSPIAFSCIVMALLFLPTALSQDPFSPGPTIADCTPRLMALMPCAPFVQGAASIPTQSCCDNLNQLYSVQSGCLCLLLNESTLSAFPINRNLALQLPFLCKLPANLTASCSGGVPSPAGPSGSQVSLGAKQNSSVASSPMLAPTVPVAPRPSIMGLGFGKSNAGRLLKTRNLFPMVTSAAILLSGQALL</sequence>
<feature type="signal peptide" evidence="9">
    <location>
        <begin position="1"/>
        <end position="27"/>
    </location>
</feature>
<evidence type="ECO:0000256" key="5">
    <source>
        <dbReference type="ARBA" id="ARBA00022729"/>
    </source>
</evidence>
<dbReference type="InterPro" id="IPR036312">
    <property type="entry name" value="Bifun_inhib/LTP/seed_sf"/>
</dbReference>
<dbReference type="Gene3D" id="1.10.110.10">
    <property type="entry name" value="Plant lipid-transfer and hydrophobic proteins"/>
    <property type="match status" value="1"/>
</dbReference>
<evidence type="ECO:0000256" key="7">
    <source>
        <dbReference type="ARBA" id="ARBA00023180"/>
    </source>
</evidence>
<gene>
    <name evidence="11" type="ORF">COLO4_04671</name>
</gene>
<keyword evidence="5 9" id="KW-0732">Signal</keyword>
<proteinExistence type="inferred from homology"/>
<dbReference type="PANTHER" id="PTHR33044">
    <property type="entry name" value="BIFUNCTIONAL INHIBITOR/LIPID-TRANSFER PROTEIN/SEED STORAGE 2S ALBUMIN SUPERFAMILY PROTEIN-RELATED"/>
    <property type="match status" value="1"/>
</dbReference>
<keyword evidence="4" id="KW-0336">GPI-anchor</keyword>
<organism evidence="11 12">
    <name type="scientific">Corchorus olitorius</name>
    <dbReference type="NCBI Taxonomy" id="93759"/>
    <lineage>
        <taxon>Eukaryota</taxon>
        <taxon>Viridiplantae</taxon>
        <taxon>Streptophyta</taxon>
        <taxon>Embryophyta</taxon>
        <taxon>Tracheophyta</taxon>
        <taxon>Spermatophyta</taxon>
        <taxon>Magnoliopsida</taxon>
        <taxon>eudicotyledons</taxon>
        <taxon>Gunneridae</taxon>
        <taxon>Pentapetalae</taxon>
        <taxon>rosids</taxon>
        <taxon>malvids</taxon>
        <taxon>Malvales</taxon>
        <taxon>Malvaceae</taxon>
        <taxon>Grewioideae</taxon>
        <taxon>Apeibeae</taxon>
        <taxon>Corchorus</taxon>
    </lineage>
</organism>